<accession>A0A1R2BJ40</accession>
<reference evidence="1 2" key="1">
    <citation type="submission" date="2016-11" db="EMBL/GenBank/DDBJ databases">
        <title>The macronuclear genome of Stentor coeruleus: a giant cell with tiny introns.</title>
        <authorList>
            <person name="Slabodnick M."/>
            <person name="Ruby J.G."/>
            <person name="Reiff S.B."/>
            <person name="Swart E.C."/>
            <person name="Gosai S."/>
            <person name="Prabakaran S."/>
            <person name="Witkowska E."/>
            <person name="Larue G.E."/>
            <person name="Fisher S."/>
            <person name="Freeman R.M."/>
            <person name="Gunawardena J."/>
            <person name="Chu W."/>
            <person name="Stover N.A."/>
            <person name="Gregory B.D."/>
            <person name="Nowacki M."/>
            <person name="Derisi J."/>
            <person name="Roy S.W."/>
            <person name="Marshall W.F."/>
            <person name="Sood P."/>
        </authorList>
    </citation>
    <scope>NUCLEOTIDE SEQUENCE [LARGE SCALE GENOMIC DNA]</scope>
    <source>
        <strain evidence="1">WM001</strain>
    </source>
</reference>
<dbReference type="AlphaFoldDB" id="A0A1R2BJ40"/>
<evidence type="ECO:0000313" key="1">
    <source>
        <dbReference type="EMBL" id="OMJ76790.1"/>
    </source>
</evidence>
<name>A0A1R2BJ40_9CILI</name>
<proteinExistence type="predicted"/>
<comment type="caution">
    <text evidence="1">The sequence shown here is derived from an EMBL/GenBank/DDBJ whole genome shotgun (WGS) entry which is preliminary data.</text>
</comment>
<gene>
    <name evidence="1" type="ORF">SteCoe_23764</name>
</gene>
<sequence length="584" mass="67767">MSNFTYLCDIEFYGYRREYPLANKKLQNEKCSLELVTINLPKFERPSLYSMMFRSYHIPVCKISIFDNLQYALPIAAYSRIKLQSLLESDKSYSFIVKIDNFKDLPIEFYSLNIISVENPYNLEFSKFEQKNITKTYAEIPKSLEENNLDTDFLFCKIKNIEKIPELDIPDYNDIIQSAELETFHQIKLEKFKILDNTYRQVLDLSLPATEMIIEIKELNLKRNNPSLPSQKDKKTLQTLANKPIQNKNLISNEKKNSQILVNKLYQDKSQALISSIDNKASQILSVKLNQNKNPSQKSSIDKKAPKILTATPNLIQNQNFKAILIEKIEDLAKLKFSHNKTSEKMKKTVSFAPSPIPQTYDMQDHLSQASSLPLKIFINHSSLYSKKIANSLQIPNYYVVGLEISENYMDEMDLILTWQTAVKFCEGSVLVSSENIMFFLRNLHTKILKFDLVLLVFICPTNINPSVEAVLDGYISFLKTFSINFRYFVVNDPYEAIEPIQDYLARYTNDVEDKEIWKYVQGRISEAGCKGESEFLNVYSMNILEIGKEIRKEEFNKLCTCLGTNMNRFEKLFALLQDFKVVL</sequence>
<evidence type="ECO:0000313" key="2">
    <source>
        <dbReference type="Proteomes" id="UP000187209"/>
    </source>
</evidence>
<dbReference type="Proteomes" id="UP000187209">
    <property type="component" value="Unassembled WGS sequence"/>
</dbReference>
<keyword evidence="2" id="KW-1185">Reference proteome</keyword>
<organism evidence="1 2">
    <name type="scientific">Stentor coeruleus</name>
    <dbReference type="NCBI Taxonomy" id="5963"/>
    <lineage>
        <taxon>Eukaryota</taxon>
        <taxon>Sar</taxon>
        <taxon>Alveolata</taxon>
        <taxon>Ciliophora</taxon>
        <taxon>Postciliodesmatophora</taxon>
        <taxon>Heterotrichea</taxon>
        <taxon>Heterotrichida</taxon>
        <taxon>Stentoridae</taxon>
        <taxon>Stentor</taxon>
    </lineage>
</organism>
<protein>
    <submittedName>
        <fullName evidence="1">Uncharacterized protein</fullName>
    </submittedName>
</protein>
<dbReference type="EMBL" id="MPUH01000611">
    <property type="protein sequence ID" value="OMJ76790.1"/>
    <property type="molecule type" value="Genomic_DNA"/>
</dbReference>